<evidence type="ECO:0000256" key="3">
    <source>
        <dbReference type="ARBA" id="ARBA00022692"/>
    </source>
</evidence>
<comment type="subcellular location">
    <subcellularLocation>
        <location evidence="1">Cell membrane</location>
        <topology evidence="1">Multi-pass membrane protein</topology>
    </subcellularLocation>
</comment>
<sequence>MPARANGPVARAVDAACRRPMAVLVAALLLALAAGAYAATHFAMTTDSTALISPDVGWRVNERRLDAAFPQNGDAILVVVDGATAELAETATAALADRLAADRAHFRGVTRPDGGQFFAREGLLFRSQADVAAATARMVEAQPFLGPLAADPSLRGIADALGTMISGVDRGEADIARIDRPMAALADALEAQAAGRPAYFSWQALLGDGDKEGALEAPRRRLILVRPILDYGALQPGIAASDAIRAAARALALDPAHGVTVRLTGSVPLSDEEFSSLADKAWLVAMVMIAAMLGTLWLATRSGRLVAAIMLTTLAGLVVTAAIGLIAVGRFNLISVAFIPLFVGLGVDFGIQIAVRFQAERHGGASPADALRAAATALGAPLLLAAGAVCLGFLAFLPTDYVGIAELGIISGIGMIVALAFSATLLPALILLLRPGRPRAEVGTPALAPADAFLIQRRKLVLGLFGLSMVVSIIALPAVRFDFNPLHLKAPDAEAMATLTDLMHDPDRNPNVIDILAPDLPAARRLAARLEALPEVGRVMTIESFVPEGQAEKLATIADARLLLDLTLDPLEPLPPPSDADTVAALRRTAAALASHGENANARRLAKALSTLAGAPPEARDKARAMLVPPLEAMLAQLRAALSAEPVTLTDIPADLKRDWLAPKSGVRVQAVPRAAGNDNEALARFTRAVRAIAPDATGVAISTQEGARTVAHAFVHAGLLALAAISLLLFAVLRDLREVAFTLAPVILSGFLTLGTCVLIGQPINFANIIAFPLLFGVGVAFHIYFVMAWRAGAADLLQSSLARAIFFSALATGTAFGSLWLSSHPGTASMGKILMLSLAWTLVCALIFEPALLGPPRKDQR</sequence>
<feature type="chain" id="PRO_5010272899" evidence="7">
    <location>
        <begin position="39"/>
        <end position="863"/>
    </location>
</feature>
<feature type="domain" description="Membrane transport protein MMPL" evidence="8">
    <location>
        <begin position="238"/>
        <end position="433"/>
    </location>
</feature>
<dbReference type="RefSeq" id="WP_070935118.1">
    <property type="nucleotide sequence ID" value="NZ_MIPT01000001.1"/>
</dbReference>
<dbReference type="Proteomes" id="UP000179467">
    <property type="component" value="Unassembled WGS sequence"/>
</dbReference>
<feature type="domain" description="Membrane transport protein MMPL" evidence="8">
    <location>
        <begin position="689"/>
        <end position="855"/>
    </location>
</feature>
<feature type="transmembrane region" description="Helical" evidence="6">
    <location>
        <begin position="375"/>
        <end position="397"/>
    </location>
</feature>
<evidence type="ECO:0000313" key="10">
    <source>
        <dbReference type="Proteomes" id="UP000179467"/>
    </source>
</evidence>
<dbReference type="OrthoDB" id="7518665at2"/>
<evidence type="ECO:0000313" key="9">
    <source>
        <dbReference type="EMBL" id="OHT22145.1"/>
    </source>
</evidence>
<dbReference type="SUPFAM" id="SSF82866">
    <property type="entry name" value="Multidrug efflux transporter AcrB transmembrane domain"/>
    <property type="match status" value="2"/>
</dbReference>
<dbReference type="PANTHER" id="PTHR33406">
    <property type="entry name" value="MEMBRANE PROTEIN MJ1562-RELATED"/>
    <property type="match status" value="1"/>
</dbReference>
<feature type="signal peptide" evidence="7">
    <location>
        <begin position="1"/>
        <end position="38"/>
    </location>
</feature>
<evidence type="ECO:0000256" key="2">
    <source>
        <dbReference type="ARBA" id="ARBA00022475"/>
    </source>
</evidence>
<dbReference type="Gene3D" id="1.20.1640.10">
    <property type="entry name" value="Multidrug efflux transporter AcrB transmembrane domain"/>
    <property type="match status" value="2"/>
</dbReference>
<dbReference type="GO" id="GO:0005886">
    <property type="term" value="C:plasma membrane"/>
    <property type="evidence" value="ECO:0007669"/>
    <property type="project" value="UniProtKB-SubCell"/>
</dbReference>
<keyword evidence="2" id="KW-1003">Cell membrane</keyword>
<keyword evidence="5 6" id="KW-0472">Membrane</keyword>
<keyword evidence="3 6" id="KW-0812">Transmembrane</keyword>
<feature type="transmembrane region" description="Helical" evidence="6">
    <location>
        <begin position="281"/>
        <end position="299"/>
    </location>
</feature>
<protein>
    <submittedName>
        <fullName evidence="9">MMPL family protein</fullName>
    </submittedName>
</protein>
<evidence type="ECO:0000256" key="4">
    <source>
        <dbReference type="ARBA" id="ARBA00022989"/>
    </source>
</evidence>
<feature type="transmembrane region" description="Helical" evidence="6">
    <location>
        <begin position="835"/>
        <end position="855"/>
    </location>
</feature>
<feature type="transmembrane region" description="Helical" evidence="6">
    <location>
        <begin position="409"/>
        <end position="433"/>
    </location>
</feature>
<comment type="caution">
    <text evidence="9">The sequence shown here is derived from an EMBL/GenBank/DDBJ whole genome shotgun (WGS) entry which is preliminary data.</text>
</comment>
<feature type="transmembrane region" description="Helical" evidence="6">
    <location>
        <begin position="714"/>
        <end position="734"/>
    </location>
</feature>
<keyword evidence="4 6" id="KW-1133">Transmembrane helix</keyword>
<evidence type="ECO:0000256" key="5">
    <source>
        <dbReference type="ARBA" id="ARBA00023136"/>
    </source>
</evidence>
<evidence type="ECO:0000256" key="7">
    <source>
        <dbReference type="SAM" id="SignalP"/>
    </source>
</evidence>
<gene>
    <name evidence="9" type="ORF">BHE75_04167</name>
</gene>
<evidence type="ECO:0000256" key="6">
    <source>
        <dbReference type="SAM" id="Phobius"/>
    </source>
</evidence>
<feature type="transmembrane region" description="Helical" evidence="6">
    <location>
        <begin position="741"/>
        <end position="762"/>
    </location>
</feature>
<dbReference type="AlphaFoldDB" id="A0A1S1HIS2"/>
<evidence type="ECO:0000259" key="8">
    <source>
        <dbReference type="Pfam" id="PF03176"/>
    </source>
</evidence>
<keyword evidence="10" id="KW-1185">Reference proteome</keyword>
<proteinExistence type="predicted"/>
<keyword evidence="7" id="KW-0732">Signal</keyword>
<dbReference type="InterPro" id="IPR004869">
    <property type="entry name" value="MMPL_dom"/>
</dbReference>
<dbReference type="InterPro" id="IPR017841">
    <property type="entry name" value="Hopanoid_biosynth_HpnN"/>
</dbReference>
<dbReference type="PANTHER" id="PTHR33406:SF13">
    <property type="entry name" value="MEMBRANE PROTEIN YDFJ"/>
    <property type="match status" value="1"/>
</dbReference>
<name>A0A1S1HIS2_9SPHN</name>
<feature type="transmembrane region" description="Helical" evidence="6">
    <location>
        <begin position="803"/>
        <end position="823"/>
    </location>
</feature>
<feature type="transmembrane region" description="Helical" evidence="6">
    <location>
        <begin position="460"/>
        <end position="479"/>
    </location>
</feature>
<dbReference type="Pfam" id="PF03176">
    <property type="entry name" value="MMPL"/>
    <property type="match status" value="2"/>
</dbReference>
<feature type="transmembrane region" description="Helical" evidence="6">
    <location>
        <begin position="333"/>
        <end position="355"/>
    </location>
</feature>
<feature type="transmembrane region" description="Helical" evidence="6">
    <location>
        <begin position="306"/>
        <end position="327"/>
    </location>
</feature>
<accession>A0A1S1HIS2</accession>
<organism evidence="9 10">
    <name type="scientific">Edaphosphingomonas haloaromaticamans</name>
    <dbReference type="NCBI Taxonomy" id="653954"/>
    <lineage>
        <taxon>Bacteria</taxon>
        <taxon>Pseudomonadati</taxon>
        <taxon>Pseudomonadota</taxon>
        <taxon>Alphaproteobacteria</taxon>
        <taxon>Sphingomonadales</taxon>
        <taxon>Rhizorhabdaceae</taxon>
        <taxon>Edaphosphingomonas</taxon>
    </lineage>
</organism>
<feature type="transmembrane region" description="Helical" evidence="6">
    <location>
        <begin position="768"/>
        <end position="791"/>
    </location>
</feature>
<reference evidence="9 10" key="1">
    <citation type="submission" date="2016-09" db="EMBL/GenBank/DDBJ databases">
        <title>Metabolic pathway, cell adaptation mechanisms and a novel monoxygenase revealed through proteogenomic-transcription analysis of a Sphingomonas haloaromaticamans strain degrading the fungicide ortho-phenylphenol.</title>
        <authorList>
            <person name="Perruchon C."/>
            <person name="Papadopoulou E.S."/>
            <person name="Rousidou C."/>
            <person name="Vasileiadis S."/>
            <person name="Tanou G."/>
            <person name="Amoutzias G."/>
            <person name="Molassiotis A."/>
            <person name="Karpouzas D.G."/>
        </authorList>
    </citation>
    <scope>NUCLEOTIDE SEQUENCE [LARGE SCALE GENOMIC DNA]</scope>
    <source>
        <strain evidence="9 10">P3</strain>
    </source>
</reference>
<dbReference type="NCBIfam" id="TIGR03480">
    <property type="entry name" value="HpnN"/>
    <property type="match status" value="1"/>
</dbReference>
<dbReference type="EMBL" id="MIPT01000001">
    <property type="protein sequence ID" value="OHT22145.1"/>
    <property type="molecule type" value="Genomic_DNA"/>
</dbReference>
<evidence type="ECO:0000256" key="1">
    <source>
        <dbReference type="ARBA" id="ARBA00004651"/>
    </source>
</evidence>
<dbReference type="InterPro" id="IPR050545">
    <property type="entry name" value="Mycobact_MmpL"/>
</dbReference>